<organism evidence="14 15">
    <name type="scientific">Dioscorea cayennensis subsp. rotundata</name>
    <name type="common">White Guinea yam</name>
    <name type="synonym">Dioscorea rotundata</name>
    <dbReference type="NCBI Taxonomy" id="55577"/>
    <lineage>
        <taxon>Eukaryota</taxon>
        <taxon>Viridiplantae</taxon>
        <taxon>Streptophyta</taxon>
        <taxon>Embryophyta</taxon>
        <taxon>Tracheophyta</taxon>
        <taxon>Spermatophyta</taxon>
        <taxon>Magnoliopsida</taxon>
        <taxon>Liliopsida</taxon>
        <taxon>Dioscoreales</taxon>
        <taxon>Dioscoreaceae</taxon>
        <taxon>Dioscorea</taxon>
    </lineage>
</organism>
<feature type="binding site" description="axial binding residue" evidence="11">
    <location>
        <position position="466"/>
    </location>
    <ligand>
        <name>heme</name>
        <dbReference type="ChEBI" id="CHEBI:30413"/>
    </ligand>
    <ligandPart>
        <name>Fe</name>
        <dbReference type="ChEBI" id="CHEBI:18248"/>
    </ligandPart>
</feature>
<evidence type="ECO:0000256" key="7">
    <source>
        <dbReference type="ARBA" id="ARBA00023002"/>
    </source>
</evidence>
<evidence type="ECO:0000256" key="13">
    <source>
        <dbReference type="SAM" id="Phobius"/>
    </source>
</evidence>
<sequence>MAKSIVTLVLVCVCAVIIGVLWRVLYLVWLKPKMLEMQLRRQGIPGNKYQLLTGDRNDEKAAFKEAWTKPMELTNRIAPRVIPYHDHMVKSYGKIWFKWNGTTPRVNIWDPDMMREILLNRSGHFIKPEDNPLMKLLTMGLSTLEGQAWAQRRKLVNPAFHLDKLKEMVPAFRISCIGLAERWEKLLSAEGSCELDIWPEFQNLTGDVISRSAFGSSFEEGKQIFKLQKEQAVLVMEAARSLYLPGFRFLPTAKNKRRMFIDKEIKRMLRDIIRKKLDSMEIRESANDDLLSLLLQSHNPNAASKDQNKNNGITIDDIIEECKLFYFAGQETTSILLTWTLILLSIYPNWQQKAREEVLDTCGKNLPDFESISHLKIVNMILHEVLRLYPPAINLVRLVNGKTKLGDVTLPEGAEVLIPILQVHHDPEIWGEDAEEFNPQRFSDGVSKASKGQNAFFPFGWGPRICVGQTFAMIEAKVALAIILQRFSFELSPSYAHAPFTVITLQPQYGAHLILHHL</sequence>
<feature type="transmembrane region" description="Helical" evidence="13">
    <location>
        <begin position="6"/>
        <end position="30"/>
    </location>
</feature>
<comment type="similarity">
    <text evidence="2 12">Belongs to the cytochrome P450 family.</text>
</comment>
<dbReference type="Pfam" id="PF00067">
    <property type="entry name" value="p450"/>
    <property type="match status" value="1"/>
</dbReference>
<dbReference type="GO" id="GO:0008202">
    <property type="term" value="P:steroid metabolic process"/>
    <property type="evidence" value="ECO:0007669"/>
    <property type="project" value="UniProtKB-ARBA"/>
</dbReference>
<dbReference type="GO" id="GO:0016020">
    <property type="term" value="C:membrane"/>
    <property type="evidence" value="ECO:0007669"/>
    <property type="project" value="UniProtKB-SubCell"/>
</dbReference>
<dbReference type="GO" id="GO:0020037">
    <property type="term" value="F:heme binding"/>
    <property type="evidence" value="ECO:0007669"/>
    <property type="project" value="InterPro"/>
</dbReference>
<dbReference type="GO" id="GO:0016705">
    <property type="term" value="F:oxidoreductase activity, acting on paired donors, with incorporation or reduction of molecular oxygen"/>
    <property type="evidence" value="ECO:0007669"/>
    <property type="project" value="InterPro"/>
</dbReference>
<dbReference type="PRINTS" id="PR00385">
    <property type="entry name" value="P450"/>
</dbReference>
<evidence type="ECO:0000313" key="14">
    <source>
        <dbReference type="Proteomes" id="UP001515500"/>
    </source>
</evidence>
<gene>
    <name evidence="15" type="primary">LOC120280564</name>
</gene>
<evidence type="ECO:0000256" key="8">
    <source>
        <dbReference type="ARBA" id="ARBA00023004"/>
    </source>
</evidence>
<keyword evidence="7 12" id="KW-0560">Oxidoreductase</keyword>
<dbReference type="InterPro" id="IPR017972">
    <property type="entry name" value="Cyt_P450_CS"/>
</dbReference>
<evidence type="ECO:0000256" key="12">
    <source>
        <dbReference type="RuleBase" id="RU000461"/>
    </source>
</evidence>
<comment type="cofactor">
    <cofactor evidence="11">
        <name>heme</name>
        <dbReference type="ChEBI" id="CHEBI:30413"/>
    </cofactor>
</comment>
<dbReference type="SUPFAM" id="SSF48264">
    <property type="entry name" value="Cytochrome P450"/>
    <property type="match status" value="1"/>
</dbReference>
<protein>
    <submittedName>
        <fullName evidence="15">Cytochrome P450 CYP72A219-like</fullName>
    </submittedName>
</protein>
<keyword evidence="10 13" id="KW-0472">Membrane</keyword>
<dbReference type="RefSeq" id="XP_039143368.1">
    <property type="nucleotide sequence ID" value="XM_039287434.1"/>
</dbReference>
<dbReference type="InterPro" id="IPR036396">
    <property type="entry name" value="Cyt_P450_sf"/>
</dbReference>
<dbReference type="GeneID" id="120280564"/>
<evidence type="ECO:0000256" key="6">
    <source>
        <dbReference type="ARBA" id="ARBA00022989"/>
    </source>
</evidence>
<name>A0AB40CVY8_DIOCR</name>
<keyword evidence="8 11" id="KW-0408">Iron</keyword>
<keyword evidence="4 13" id="KW-0812">Transmembrane</keyword>
<evidence type="ECO:0000256" key="2">
    <source>
        <dbReference type="ARBA" id="ARBA00010617"/>
    </source>
</evidence>
<comment type="subcellular location">
    <subcellularLocation>
        <location evidence="1">Membrane</location>
        <topology evidence="1">Single-pass membrane protein</topology>
    </subcellularLocation>
</comment>
<keyword evidence="9 12" id="KW-0503">Monooxygenase</keyword>
<evidence type="ECO:0000313" key="15">
    <source>
        <dbReference type="RefSeq" id="XP_039143368.1"/>
    </source>
</evidence>
<dbReference type="PROSITE" id="PS00086">
    <property type="entry name" value="CYTOCHROME_P450"/>
    <property type="match status" value="1"/>
</dbReference>
<dbReference type="Proteomes" id="UP001515500">
    <property type="component" value="Chromosome 17"/>
</dbReference>
<dbReference type="GO" id="GO:0005506">
    <property type="term" value="F:iron ion binding"/>
    <property type="evidence" value="ECO:0007669"/>
    <property type="project" value="InterPro"/>
</dbReference>
<evidence type="ECO:0000256" key="9">
    <source>
        <dbReference type="ARBA" id="ARBA00023033"/>
    </source>
</evidence>
<evidence type="ECO:0000256" key="11">
    <source>
        <dbReference type="PIRSR" id="PIRSR602401-1"/>
    </source>
</evidence>
<dbReference type="InterPro" id="IPR002401">
    <property type="entry name" value="Cyt_P450_E_grp-I"/>
</dbReference>
<keyword evidence="5 11" id="KW-0479">Metal-binding</keyword>
<dbReference type="PANTHER" id="PTHR24282:SF148">
    <property type="entry name" value="CYTOCHROME P450 72A15-LIKE"/>
    <property type="match status" value="1"/>
</dbReference>
<dbReference type="GO" id="GO:0004497">
    <property type="term" value="F:monooxygenase activity"/>
    <property type="evidence" value="ECO:0007669"/>
    <property type="project" value="UniProtKB-KW"/>
</dbReference>
<dbReference type="Gene3D" id="1.10.630.10">
    <property type="entry name" value="Cytochrome P450"/>
    <property type="match status" value="1"/>
</dbReference>
<dbReference type="PANTHER" id="PTHR24282">
    <property type="entry name" value="CYTOCHROME P450 FAMILY MEMBER"/>
    <property type="match status" value="1"/>
</dbReference>
<dbReference type="InterPro" id="IPR050665">
    <property type="entry name" value="Cytochrome_P450_Monooxygen"/>
</dbReference>
<keyword evidence="3 11" id="KW-0349">Heme</keyword>
<proteinExistence type="inferred from homology"/>
<dbReference type="FunFam" id="1.10.630.10:FF:000029">
    <property type="entry name" value="Cytochrome P450 734A1"/>
    <property type="match status" value="1"/>
</dbReference>
<dbReference type="PRINTS" id="PR00463">
    <property type="entry name" value="EP450I"/>
</dbReference>
<evidence type="ECO:0000256" key="4">
    <source>
        <dbReference type="ARBA" id="ARBA00022692"/>
    </source>
</evidence>
<reference evidence="15" key="1">
    <citation type="submission" date="2025-08" db="UniProtKB">
        <authorList>
            <consortium name="RefSeq"/>
        </authorList>
    </citation>
    <scope>IDENTIFICATION</scope>
</reference>
<keyword evidence="6 13" id="KW-1133">Transmembrane helix</keyword>
<dbReference type="InterPro" id="IPR001128">
    <property type="entry name" value="Cyt_P450"/>
</dbReference>
<dbReference type="AlphaFoldDB" id="A0AB40CVY8"/>
<evidence type="ECO:0000256" key="1">
    <source>
        <dbReference type="ARBA" id="ARBA00004167"/>
    </source>
</evidence>
<evidence type="ECO:0000256" key="3">
    <source>
        <dbReference type="ARBA" id="ARBA00022617"/>
    </source>
</evidence>
<keyword evidence="14" id="KW-1185">Reference proteome</keyword>
<evidence type="ECO:0000256" key="5">
    <source>
        <dbReference type="ARBA" id="ARBA00022723"/>
    </source>
</evidence>
<evidence type="ECO:0000256" key="10">
    <source>
        <dbReference type="ARBA" id="ARBA00023136"/>
    </source>
</evidence>
<accession>A0AB40CVY8</accession>